<dbReference type="CDD" id="cd00322">
    <property type="entry name" value="FNR_like"/>
    <property type="match status" value="1"/>
</dbReference>
<keyword evidence="2" id="KW-0479">Metal-binding</keyword>
<dbReference type="InterPro" id="IPR017938">
    <property type="entry name" value="Riboflavin_synthase-like_b-brl"/>
</dbReference>
<dbReference type="AlphaFoldDB" id="A0A0E3BF05"/>
<gene>
    <name evidence="4" type="ORF">P245_14155</name>
</gene>
<dbReference type="InterPro" id="IPR001433">
    <property type="entry name" value="OxRdtase_FAD/NAD-bd"/>
</dbReference>
<dbReference type="SUPFAM" id="SSF63380">
    <property type="entry name" value="Riboflavin synthase domain-like"/>
    <property type="match status" value="1"/>
</dbReference>
<dbReference type="Proteomes" id="UP000029567">
    <property type="component" value="Unassembled WGS sequence"/>
</dbReference>
<dbReference type="SUPFAM" id="SSF52343">
    <property type="entry name" value="Ferredoxin reductase-like, C-terminal NADP-linked domain"/>
    <property type="match status" value="1"/>
</dbReference>
<evidence type="ECO:0000256" key="1">
    <source>
        <dbReference type="ARBA" id="ARBA00001974"/>
    </source>
</evidence>
<dbReference type="RefSeq" id="WP_034379843.1">
    <property type="nucleotide sequence ID" value="NZ_AWTN01000093.1"/>
</dbReference>
<dbReference type="Gene3D" id="2.40.30.10">
    <property type="entry name" value="Translation factors"/>
    <property type="match status" value="1"/>
</dbReference>
<dbReference type="Pfam" id="PF00175">
    <property type="entry name" value="NAD_binding_1"/>
    <property type="match status" value="1"/>
</dbReference>
<dbReference type="InterPro" id="IPR039261">
    <property type="entry name" value="FNR_nucleotide-bd"/>
</dbReference>
<dbReference type="PANTHER" id="PTHR47354">
    <property type="entry name" value="NADH OXIDOREDUCTASE HCR"/>
    <property type="match status" value="1"/>
</dbReference>
<keyword evidence="2" id="KW-0001">2Fe-2S</keyword>
<protein>
    <submittedName>
        <fullName evidence="4">Oxidoreductase</fullName>
    </submittedName>
</protein>
<evidence type="ECO:0000313" key="4">
    <source>
        <dbReference type="EMBL" id="KGG91101.1"/>
    </source>
</evidence>
<dbReference type="InterPro" id="IPR050415">
    <property type="entry name" value="MRET"/>
</dbReference>
<dbReference type="PRINTS" id="PR00410">
    <property type="entry name" value="PHEHYDRXLASE"/>
</dbReference>
<evidence type="ECO:0000313" key="5">
    <source>
        <dbReference type="Proteomes" id="UP000029567"/>
    </source>
</evidence>
<evidence type="ECO:0000256" key="2">
    <source>
        <dbReference type="ARBA" id="ARBA00022714"/>
    </source>
</evidence>
<name>A0A0E3BF05_9BURK</name>
<evidence type="ECO:0000259" key="3">
    <source>
        <dbReference type="PROSITE" id="PS51384"/>
    </source>
</evidence>
<sequence length="241" mass="26370">MGIEHSKILECEEVAQGTMAFHLAKPAGFDFRPGQAFEIQLPGALPGESKEERCHAFSIVSAPHESELVFATRMRDSVYKRALGALPVGAELDIDGPFGSLTLHKNTARAGVLIAGGIGVTPFMSMLRNAAVQQSQQDLLLLYSNRRPEDSAFLSELQALEKKNPKFRLKATMTDMAHSAVDWSGDTQTIDREWLQQAIEGLANPIFYVAGPPSMVAAMQQLLLSAGIDEDDVRSEEFFGY</sequence>
<reference evidence="4 5" key="1">
    <citation type="submission" date="2013-09" db="EMBL/GenBank/DDBJ databases">
        <title>High correlation between genotypes and phenotypes of environmental bacteria Comamonas testosteroni strains.</title>
        <authorList>
            <person name="Liu L."/>
            <person name="Zhu W."/>
            <person name="Xia X."/>
            <person name="Xu B."/>
            <person name="Luo M."/>
            <person name="Wang G."/>
        </authorList>
    </citation>
    <scope>NUCLEOTIDE SEQUENCE [LARGE SCALE GENOMIC DNA]</scope>
    <source>
        <strain evidence="4 5">JL14</strain>
    </source>
</reference>
<feature type="domain" description="FAD-binding FR-type" evidence="3">
    <location>
        <begin position="1"/>
        <end position="104"/>
    </location>
</feature>
<dbReference type="GO" id="GO:0016491">
    <property type="term" value="F:oxidoreductase activity"/>
    <property type="evidence" value="ECO:0007669"/>
    <property type="project" value="InterPro"/>
</dbReference>
<keyword evidence="2" id="KW-0411">Iron-sulfur</keyword>
<accession>A0A0E3BF05</accession>
<dbReference type="InterPro" id="IPR017927">
    <property type="entry name" value="FAD-bd_FR_type"/>
</dbReference>
<dbReference type="PANTHER" id="PTHR47354:SF5">
    <property type="entry name" value="PROTEIN RFBI"/>
    <property type="match status" value="1"/>
</dbReference>
<dbReference type="GO" id="GO:0051537">
    <property type="term" value="F:2 iron, 2 sulfur cluster binding"/>
    <property type="evidence" value="ECO:0007669"/>
    <property type="project" value="UniProtKB-KW"/>
</dbReference>
<comment type="caution">
    <text evidence="4">The sequence shown here is derived from an EMBL/GenBank/DDBJ whole genome shotgun (WGS) entry which is preliminary data.</text>
</comment>
<proteinExistence type="predicted"/>
<organism evidence="4 5">
    <name type="scientific">Comamonas thiooxydans</name>
    <dbReference type="NCBI Taxonomy" id="363952"/>
    <lineage>
        <taxon>Bacteria</taxon>
        <taxon>Pseudomonadati</taxon>
        <taxon>Pseudomonadota</taxon>
        <taxon>Betaproteobacteria</taxon>
        <taxon>Burkholderiales</taxon>
        <taxon>Comamonadaceae</taxon>
        <taxon>Comamonas</taxon>
    </lineage>
</organism>
<comment type="cofactor">
    <cofactor evidence="1">
        <name>FAD</name>
        <dbReference type="ChEBI" id="CHEBI:57692"/>
    </cofactor>
</comment>
<dbReference type="Gene3D" id="3.40.50.80">
    <property type="entry name" value="Nucleotide-binding domain of ferredoxin-NADP reductase (FNR) module"/>
    <property type="match status" value="1"/>
</dbReference>
<dbReference type="PROSITE" id="PS51384">
    <property type="entry name" value="FAD_FR"/>
    <property type="match status" value="1"/>
</dbReference>
<keyword evidence="2" id="KW-0408">Iron</keyword>
<dbReference type="EMBL" id="AWTN01000093">
    <property type="protein sequence ID" value="KGG91101.1"/>
    <property type="molecule type" value="Genomic_DNA"/>
</dbReference>